<evidence type="ECO:0000313" key="9">
    <source>
        <dbReference type="Proteomes" id="UP000481153"/>
    </source>
</evidence>
<dbReference type="InterPro" id="IPR002487">
    <property type="entry name" value="TF_Kbox"/>
</dbReference>
<dbReference type="PROSITE" id="PS50102">
    <property type="entry name" value="RRM"/>
    <property type="match status" value="1"/>
</dbReference>
<evidence type="ECO:0008006" key="10">
    <source>
        <dbReference type="Google" id="ProtNLM"/>
    </source>
</evidence>
<name>A0A6G0XRC0_9STRA</name>
<protein>
    <recommendedName>
        <fullName evidence="10">RING-type domain-containing protein</fullName>
    </recommendedName>
</protein>
<keyword evidence="1" id="KW-0863">Zinc-finger</keyword>
<keyword evidence="2" id="KW-0694">RNA-binding</keyword>
<dbReference type="GO" id="GO:0006511">
    <property type="term" value="P:ubiquitin-dependent protein catabolic process"/>
    <property type="evidence" value="ECO:0007669"/>
    <property type="project" value="TreeGrafter"/>
</dbReference>
<reference evidence="8 9" key="1">
    <citation type="submission" date="2019-07" db="EMBL/GenBank/DDBJ databases">
        <title>Genomics analysis of Aphanomyces spp. identifies a new class of oomycete effector associated with host adaptation.</title>
        <authorList>
            <person name="Gaulin E."/>
        </authorList>
    </citation>
    <scope>NUCLEOTIDE SEQUENCE [LARGE SCALE GENOMIC DNA]</scope>
    <source>
        <strain evidence="8 9">ATCC 201684</strain>
    </source>
</reference>
<evidence type="ECO:0000259" key="5">
    <source>
        <dbReference type="PROSITE" id="PS50089"/>
    </source>
</evidence>
<dbReference type="GO" id="GO:0005634">
    <property type="term" value="C:nucleus"/>
    <property type="evidence" value="ECO:0007669"/>
    <property type="project" value="InterPro"/>
</dbReference>
<dbReference type="InterPro" id="IPR013083">
    <property type="entry name" value="Znf_RING/FYVE/PHD"/>
</dbReference>
<evidence type="ECO:0000256" key="2">
    <source>
        <dbReference type="PROSITE-ProRule" id="PRU00176"/>
    </source>
</evidence>
<dbReference type="Pfam" id="PF13920">
    <property type="entry name" value="zf-C3HC4_3"/>
    <property type="match status" value="1"/>
</dbReference>
<organism evidence="8 9">
    <name type="scientific">Aphanomyces euteiches</name>
    <dbReference type="NCBI Taxonomy" id="100861"/>
    <lineage>
        <taxon>Eukaryota</taxon>
        <taxon>Sar</taxon>
        <taxon>Stramenopiles</taxon>
        <taxon>Oomycota</taxon>
        <taxon>Saprolegniomycetes</taxon>
        <taxon>Saprolegniales</taxon>
        <taxon>Verrucalvaceae</taxon>
        <taxon>Aphanomyces</taxon>
    </lineage>
</organism>
<dbReference type="GO" id="GO:0003700">
    <property type="term" value="F:DNA-binding transcription factor activity"/>
    <property type="evidence" value="ECO:0007669"/>
    <property type="project" value="InterPro"/>
</dbReference>
<dbReference type="GO" id="GO:0061630">
    <property type="term" value="F:ubiquitin protein ligase activity"/>
    <property type="evidence" value="ECO:0007669"/>
    <property type="project" value="TreeGrafter"/>
</dbReference>
<dbReference type="PANTHER" id="PTHR22696">
    <property type="entry name" value="E3 UBIQUITIN-PROTEIN LIGASE RNF26"/>
    <property type="match status" value="1"/>
</dbReference>
<feature type="domain" description="RING-type" evidence="5">
    <location>
        <begin position="603"/>
        <end position="640"/>
    </location>
</feature>
<proteinExistence type="predicted"/>
<feature type="coiled-coil region" evidence="3">
    <location>
        <begin position="561"/>
        <end position="600"/>
    </location>
</feature>
<dbReference type="EMBL" id="VJMJ01000022">
    <property type="protein sequence ID" value="KAF0743106.1"/>
    <property type="molecule type" value="Genomic_DNA"/>
</dbReference>
<comment type="caution">
    <text evidence="8">The sequence shown here is derived from an EMBL/GenBank/DDBJ whole genome shotgun (WGS) entry which is preliminary data.</text>
</comment>
<evidence type="ECO:0000313" key="8">
    <source>
        <dbReference type="EMBL" id="KAF0743106.1"/>
    </source>
</evidence>
<dbReference type="PANTHER" id="PTHR22696:SF1">
    <property type="entry name" value="E3 UBIQUITIN-PROTEIN LIGASE RNF26"/>
    <property type="match status" value="1"/>
</dbReference>
<keyword evidence="1" id="KW-0862">Zinc</keyword>
<accession>A0A6G0XRC0</accession>
<dbReference type="CDD" id="cd16649">
    <property type="entry name" value="mRING-HC-C3HC5_CGRF1-like"/>
    <property type="match status" value="1"/>
</dbReference>
<sequence>MSADEGDGVDFDYLMALIHNTVGPSTTGKDIVSSISALDEGDSRYNIPAAYMYEDDESSCEEGEIAVRTLDEEDGETDRNESFPTDQQADPAPTMIIRPLSPDCLSPQTHINRIIGPRYEMFEPVRPQQLRRMPLPPRYLPPQSENVGFSGRRPEIISKRPLTLGSSSRCEERNPKHPVPAPLHQHDILSDESDHGANVNDIHDSISSDEEEEIGNQVEVEEIDIPDLQMSLLSHLVDMGFEATIALPALHDAYIDINDGNNEQHDDLNMFLALVKAVSDAHDEEGISKPSSSFMSLKSIMKTVQQDNTFPWPVFDMAQYEFGTARPGTCFGCVIVLVNLPRVTRGAEFDALHNLFLVQIFSMLSNPIQVILPFAPNATSIKGHGFVEFQNRQQATLAARILDGLRWSLAAPPIRAMLFREYHGSHGKDGDTETENLTLHAMDLISEDEEGDVEIAGQLNQRNEHLEYLIHYIEQDRNAVLLENEELKSMLDKYRLREQQQEEAMLSLSSLRKRIQVNEHKHREHMKRMRQNEHVIETLRRRLQELTGHTQSLHLLSVAELRDLEDTLDTALYKARAIKEQKIMEQREALDRQVEVQQEQKLCVICMAAEKTILCLPCRHVCMCETCANHSEVLRCPICRLDIEEKMVIYA</sequence>
<dbReference type="InterPro" id="IPR035979">
    <property type="entry name" value="RBD_domain_sf"/>
</dbReference>
<feature type="domain" description="RRM" evidence="6">
    <location>
        <begin position="333"/>
        <end position="421"/>
    </location>
</feature>
<evidence type="ECO:0000259" key="6">
    <source>
        <dbReference type="PROSITE" id="PS50102"/>
    </source>
</evidence>
<dbReference type="VEuPathDB" id="FungiDB:AeMF1_009970"/>
<dbReference type="GO" id="GO:0016567">
    <property type="term" value="P:protein ubiquitination"/>
    <property type="evidence" value="ECO:0007669"/>
    <property type="project" value="TreeGrafter"/>
</dbReference>
<evidence type="ECO:0000256" key="3">
    <source>
        <dbReference type="SAM" id="Coils"/>
    </source>
</evidence>
<dbReference type="SUPFAM" id="SSF54928">
    <property type="entry name" value="RNA-binding domain, RBD"/>
    <property type="match status" value="1"/>
</dbReference>
<dbReference type="PROSITE" id="PS51297">
    <property type="entry name" value="K_BOX"/>
    <property type="match status" value="1"/>
</dbReference>
<evidence type="ECO:0000256" key="4">
    <source>
        <dbReference type="SAM" id="MobiDB-lite"/>
    </source>
</evidence>
<dbReference type="SUPFAM" id="SSF57850">
    <property type="entry name" value="RING/U-box"/>
    <property type="match status" value="1"/>
</dbReference>
<feature type="region of interest" description="Disordered" evidence="4">
    <location>
        <begin position="70"/>
        <end position="93"/>
    </location>
</feature>
<dbReference type="PROSITE" id="PS50089">
    <property type="entry name" value="ZF_RING_2"/>
    <property type="match status" value="1"/>
</dbReference>
<dbReference type="GO" id="GO:0008270">
    <property type="term" value="F:zinc ion binding"/>
    <property type="evidence" value="ECO:0007669"/>
    <property type="project" value="UniProtKB-KW"/>
</dbReference>
<feature type="domain" description="K-box" evidence="7">
    <location>
        <begin position="518"/>
        <end position="614"/>
    </location>
</feature>
<dbReference type="Proteomes" id="UP000481153">
    <property type="component" value="Unassembled WGS sequence"/>
</dbReference>
<dbReference type="GO" id="GO:0003723">
    <property type="term" value="F:RNA binding"/>
    <property type="evidence" value="ECO:0007669"/>
    <property type="project" value="UniProtKB-UniRule"/>
</dbReference>
<keyword evidence="9" id="KW-1185">Reference proteome</keyword>
<keyword evidence="1" id="KW-0479">Metal-binding</keyword>
<evidence type="ECO:0000256" key="1">
    <source>
        <dbReference type="PROSITE-ProRule" id="PRU00175"/>
    </source>
</evidence>
<dbReference type="AlphaFoldDB" id="A0A6G0XRC0"/>
<dbReference type="InterPro" id="IPR001841">
    <property type="entry name" value="Znf_RING"/>
</dbReference>
<dbReference type="CDD" id="cd00590">
    <property type="entry name" value="RRM_SF"/>
    <property type="match status" value="1"/>
</dbReference>
<gene>
    <name evidence="8" type="ORF">Ae201684_002163</name>
</gene>
<evidence type="ECO:0000259" key="7">
    <source>
        <dbReference type="PROSITE" id="PS51297"/>
    </source>
</evidence>
<dbReference type="InterPro" id="IPR000504">
    <property type="entry name" value="RRM_dom"/>
</dbReference>
<keyword evidence="3" id="KW-0175">Coiled coil</keyword>
<dbReference type="Gene3D" id="3.30.40.10">
    <property type="entry name" value="Zinc/RING finger domain, C3HC4 (zinc finger)"/>
    <property type="match status" value="1"/>
</dbReference>